<dbReference type="AlphaFoldDB" id="A0A9P4JN24"/>
<proteinExistence type="predicted"/>
<evidence type="ECO:0000313" key="1">
    <source>
        <dbReference type="EMBL" id="KAF2201269.1"/>
    </source>
</evidence>
<dbReference type="Proteomes" id="UP000799536">
    <property type="component" value="Unassembled WGS sequence"/>
</dbReference>
<reference evidence="1" key="1">
    <citation type="journal article" date="2020" name="Stud. Mycol.">
        <title>101 Dothideomycetes genomes: a test case for predicting lifestyles and emergence of pathogens.</title>
        <authorList>
            <person name="Haridas S."/>
            <person name="Albert R."/>
            <person name="Binder M."/>
            <person name="Bloem J."/>
            <person name="Labutti K."/>
            <person name="Salamov A."/>
            <person name="Andreopoulos B."/>
            <person name="Baker S."/>
            <person name="Barry K."/>
            <person name="Bills G."/>
            <person name="Bluhm B."/>
            <person name="Cannon C."/>
            <person name="Castanera R."/>
            <person name="Culley D."/>
            <person name="Daum C."/>
            <person name="Ezra D."/>
            <person name="Gonzalez J."/>
            <person name="Henrissat B."/>
            <person name="Kuo A."/>
            <person name="Liang C."/>
            <person name="Lipzen A."/>
            <person name="Lutzoni F."/>
            <person name="Magnuson J."/>
            <person name="Mondo S."/>
            <person name="Nolan M."/>
            <person name="Ohm R."/>
            <person name="Pangilinan J."/>
            <person name="Park H.-J."/>
            <person name="Ramirez L."/>
            <person name="Alfaro M."/>
            <person name="Sun H."/>
            <person name="Tritt A."/>
            <person name="Yoshinaga Y."/>
            <person name="Zwiers L.-H."/>
            <person name="Turgeon B."/>
            <person name="Goodwin S."/>
            <person name="Spatafora J."/>
            <person name="Crous P."/>
            <person name="Grigoriev I."/>
        </authorList>
    </citation>
    <scope>NUCLEOTIDE SEQUENCE</scope>
    <source>
        <strain evidence="1">ATCC 74209</strain>
    </source>
</reference>
<evidence type="ECO:0000313" key="2">
    <source>
        <dbReference type="Proteomes" id="UP000799536"/>
    </source>
</evidence>
<sequence length="198" mass="22841">MSLAQLVPDSSASSSLARSPIHYPTASSWHHSFMPSISSYFNVLAEKGYLVGIFFSLRANNNYLIYILHSALDFLPTASESTIACYLVAHIHSGRAEPHERSISFIQTYLKKNSMDYDYIREMPKGRRIISTRHLHLNQQRLGSSRKICLKQYFRNNITRIRTETRLTTTTEIPPPDHICSQTGLRYREKFLGRKTWS</sequence>
<keyword evidence="2" id="KW-1185">Reference proteome</keyword>
<comment type="caution">
    <text evidence="1">The sequence shown here is derived from an EMBL/GenBank/DDBJ whole genome shotgun (WGS) entry which is preliminary data.</text>
</comment>
<accession>A0A9P4JN24</accession>
<gene>
    <name evidence="1" type="ORF">GQ43DRAFT_440743</name>
</gene>
<dbReference type="EMBL" id="ML993983">
    <property type="protein sequence ID" value="KAF2201269.1"/>
    <property type="molecule type" value="Genomic_DNA"/>
</dbReference>
<name>A0A9P4JN24_9PLEO</name>
<organism evidence="1 2">
    <name type="scientific">Delitschia confertaspora ATCC 74209</name>
    <dbReference type="NCBI Taxonomy" id="1513339"/>
    <lineage>
        <taxon>Eukaryota</taxon>
        <taxon>Fungi</taxon>
        <taxon>Dikarya</taxon>
        <taxon>Ascomycota</taxon>
        <taxon>Pezizomycotina</taxon>
        <taxon>Dothideomycetes</taxon>
        <taxon>Pleosporomycetidae</taxon>
        <taxon>Pleosporales</taxon>
        <taxon>Delitschiaceae</taxon>
        <taxon>Delitschia</taxon>
    </lineage>
</organism>
<protein>
    <submittedName>
        <fullName evidence="1">Uncharacterized protein</fullName>
    </submittedName>
</protein>